<reference evidence="15" key="1">
    <citation type="journal article" date="2019" name="Int. J. Syst. Evol. Microbiol.">
        <title>The Global Catalogue of Microorganisms (GCM) 10K type strain sequencing project: providing services to taxonomists for standard genome sequencing and annotation.</title>
        <authorList>
            <consortium name="The Broad Institute Genomics Platform"/>
            <consortium name="The Broad Institute Genome Sequencing Center for Infectious Disease"/>
            <person name="Wu L."/>
            <person name="Ma J."/>
        </authorList>
    </citation>
    <scope>NUCLEOTIDE SEQUENCE [LARGE SCALE GENOMIC DNA]</scope>
    <source>
        <strain evidence="15">KCTC 42182</strain>
    </source>
</reference>
<gene>
    <name evidence="14" type="ORF">ACFOOQ_12885</name>
</gene>
<sequence>MTFTRTITLAVAGLALALGLGAARTAAAETKIKFTLDWVIQGPTSPFLYALQKGYYKAAGLDVTIDAGQGSAGALQRVATGAYDMGFADINALVEYNAKNPESQVKAVMMAYDAPPLGLYALKKSGIKTPKDLEGKKLGAPVFDASFKLFPAYAAEVGIDKSKITFVNLKPQLREPSLKDGSVDFISGHYFSSVLDLEKIGVPFSDIVVFSYADAGMDFYGNAVVASPKFIKESPAAIKAFVKETIRAWKEVVADPAAGVKAAHERDGLVDEALELKRLKMSIEKNVLTDYVKKNGFGDVDMARLQRSSDAVAAAVGIEKAPKAADLFQEGFLPPKSERMFK</sequence>
<keyword evidence="7" id="KW-0663">Pyridoxal phosphate</keyword>
<feature type="chain" id="PRO_5045495250" description="Thiamine pyrimidine synthase" evidence="12">
    <location>
        <begin position="29"/>
        <end position="342"/>
    </location>
</feature>
<dbReference type="SUPFAM" id="SSF53850">
    <property type="entry name" value="Periplasmic binding protein-like II"/>
    <property type="match status" value="1"/>
</dbReference>
<evidence type="ECO:0000313" key="15">
    <source>
        <dbReference type="Proteomes" id="UP001595711"/>
    </source>
</evidence>
<evidence type="ECO:0000256" key="8">
    <source>
        <dbReference type="ARBA" id="ARBA00022977"/>
    </source>
</evidence>
<comment type="subunit">
    <text evidence="4">Homodimer.</text>
</comment>
<keyword evidence="12" id="KW-0732">Signal</keyword>
<evidence type="ECO:0000256" key="5">
    <source>
        <dbReference type="ARBA" id="ARBA00022679"/>
    </source>
</evidence>
<keyword evidence="9" id="KW-0408">Iron</keyword>
<dbReference type="PANTHER" id="PTHR31528">
    <property type="entry name" value="4-AMINO-5-HYDROXYMETHYL-2-METHYLPYRIMIDINE PHOSPHATE SYNTHASE THI11-RELATED"/>
    <property type="match status" value="1"/>
</dbReference>
<evidence type="ECO:0000256" key="1">
    <source>
        <dbReference type="ARBA" id="ARBA00003469"/>
    </source>
</evidence>
<comment type="caution">
    <text evidence="14">The sequence shown here is derived from an EMBL/GenBank/DDBJ whole genome shotgun (WGS) entry which is preliminary data.</text>
</comment>
<evidence type="ECO:0000256" key="11">
    <source>
        <dbReference type="ARBA" id="ARBA00048179"/>
    </source>
</evidence>
<keyword evidence="8" id="KW-0784">Thiamine biosynthesis</keyword>
<evidence type="ECO:0000256" key="9">
    <source>
        <dbReference type="ARBA" id="ARBA00023004"/>
    </source>
</evidence>
<proteinExistence type="inferred from homology"/>
<dbReference type="EMBL" id="JBHRYJ010000002">
    <property type="protein sequence ID" value="MFC3676445.1"/>
    <property type="molecule type" value="Genomic_DNA"/>
</dbReference>
<evidence type="ECO:0000259" key="13">
    <source>
        <dbReference type="Pfam" id="PF09084"/>
    </source>
</evidence>
<evidence type="ECO:0000256" key="4">
    <source>
        <dbReference type="ARBA" id="ARBA00011738"/>
    </source>
</evidence>
<name>A0ABV7VG00_9PROT</name>
<comment type="pathway">
    <text evidence="2">Cofactor biosynthesis; thiamine diphosphate biosynthesis.</text>
</comment>
<organism evidence="14 15">
    <name type="scientific">Ferrovibrio xuzhouensis</name>
    <dbReference type="NCBI Taxonomy" id="1576914"/>
    <lineage>
        <taxon>Bacteria</taxon>
        <taxon>Pseudomonadati</taxon>
        <taxon>Pseudomonadota</taxon>
        <taxon>Alphaproteobacteria</taxon>
        <taxon>Rhodospirillales</taxon>
        <taxon>Rhodospirillaceae</taxon>
        <taxon>Ferrovibrio</taxon>
    </lineage>
</organism>
<evidence type="ECO:0000256" key="12">
    <source>
        <dbReference type="SAM" id="SignalP"/>
    </source>
</evidence>
<protein>
    <recommendedName>
        <fullName evidence="10">Thiamine pyrimidine synthase</fullName>
    </recommendedName>
</protein>
<evidence type="ECO:0000256" key="2">
    <source>
        <dbReference type="ARBA" id="ARBA00004948"/>
    </source>
</evidence>
<dbReference type="Pfam" id="PF09084">
    <property type="entry name" value="NMT1"/>
    <property type="match status" value="1"/>
</dbReference>
<feature type="signal peptide" evidence="12">
    <location>
        <begin position="1"/>
        <end position="28"/>
    </location>
</feature>
<evidence type="ECO:0000256" key="3">
    <source>
        <dbReference type="ARBA" id="ARBA00009406"/>
    </source>
</evidence>
<feature type="domain" description="SsuA/THI5-like" evidence="13">
    <location>
        <begin position="45"/>
        <end position="257"/>
    </location>
</feature>
<evidence type="ECO:0000313" key="14">
    <source>
        <dbReference type="EMBL" id="MFC3676445.1"/>
    </source>
</evidence>
<comment type="catalytic activity">
    <reaction evidence="11">
        <text>N(6)-(pyridoxal phosphate)-L-lysyl-[4-amino-5-hydroxymethyl-2-methylpyrimidine phosphate synthase] + L-histidyl-[4-amino-5-hydroxymethyl-2-methylpyrimidine phosphate synthase] + 2 Fe(3+) + 4 H2O = L-lysyl-[4-amino-5-hydroxymethyl-2-methylpyrimidine phosphate synthase] + (2S)-2-amino-5-hydroxy-4-oxopentanoyl-[4-amino-5-hydroxymethyl-2-methylpyrimidine phosphate synthase] + 4-amino-2-methyl-5-(phosphooxymethyl)pyrimidine + 3-oxopropanoate + 2 Fe(2+) + 2 H(+)</text>
        <dbReference type="Rhea" id="RHEA:65756"/>
        <dbReference type="Rhea" id="RHEA-COMP:16892"/>
        <dbReference type="Rhea" id="RHEA-COMP:16893"/>
        <dbReference type="Rhea" id="RHEA-COMP:16894"/>
        <dbReference type="Rhea" id="RHEA-COMP:16895"/>
        <dbReference type="ChEBI" id="CHEBI:15377"/>
        <dbReference type="ChEBI" id="CHEBI:15378"/>
        <dbReference type="ChEBI" id="CHEBI:29033"/>
        <dbReference type="ChEBI" id="CHEBI:29034"/>
        <dbReference type="ChEBI" id="CHEBI:29969"/>
        <dbReference type="ChEBI" id="CHEBI:29979"/>
        <dbReference type="ChEBI" id="CHEBI:33190"/>
        <dbReference type="ChEBI" id="CHEBI:58354"/>
        <dbReference type="ChEBI" id="CHEBI:143915"/>
        <dbReference type="ChEBI" id="CHEBI:157692"/>
    </reaction>
    <physiologicalReaction direction="left-to-right" evidence="11">
        <dbReference type="Rhea" id="RHEA:65757"/>
    </physiologicalReaction>
</comment>
<comment type="similarity">
    <text evidence="3">Belongs to the NMT1/THI5 family.</text>
</comment>
<dbReference type="InterPro" id="IPR027939">
    <property type="entry name" value="NMT1/THI5"/>
</dbReference>
<evidence type="ECO:0000256" key="7">
    <source>
        <dbReference type="ARBA" id="ARBA00022898"/>
    </source>
</evidence>
<keyword evidence="5" id="KW-0808">Transferase</keyword>
<evidence type="ECO:0000256" key="6">
    <source>
        <dbReference type="ARBA" id="ARBA00022723"/>
    </source>
</evidence>
<comment type="function">
    <text evidence="1">Responsible for the formation of the pyrimidine heterocycle in the thiamine biosynthesis pathway. Catalyzes the formation of hydroxymethylpyrimidine phosphate (HMP-P) from histidine and pyridoxal phosphate (PLP). The protein uses PLP and the active site histidine to form HMP-P, generating an inactive enzyme. The enzyme can only undergo a single turnover, which suggests it is a suicide enzyme.</text>
</comment>
<dbReference type="Gene3D" id="3.40.190.10">
    <property type="entry name" value="Periplasmic binding protein-like II"/>
    <property type="match status" value="2"/>
</dbReference>
<keyword evidence="15" id="KW-1185">Reference proteome</keyword>
<accession>A0ABV7VG00</accession>
<dbReference type="Proteomes" id="UP001595711">
    <property type="component" value="Unassembled WGS sequence"/>
</dbReference>
<dbReference type="RefSeq" id="WP_379727076.1">
    <property type="nucleotide sequence ID" value="NZ_JBHRYJ010000002.1"/>
</dbReference>
<evidence type="ECO:0000256" key="10">
    <source>
        <dbReference type="ARBA" id="ARBA00033171"/>
    </source>
</evidence>
<keyword evidence="6" id="KW-0479">Metal-binding</keyword>
<dbReference type="PANTHER" id="PTHR31528:SF1">
    <property type="entry name" value="4-AMINO-5-HYDROXYMETHYL-2-METHYLPYRIMIDINE PHOSPHATE SYNTHASE THI11-RELATED"/>
    <property type="match status" value="1"/>
</dbReference>
<dbReference type="InterPro" id="IPR015168">
    <property type="entry name" value="SsuA/THI5"/>
</dbReference>